<dbReference type="SUPFAM" id="SSF53067">
    <property type="entry name" value="Actin-like ATPase domain"/>
    <property type="match status" value="2"/>
</dbReference>
<dbReference type="InterPro" id="IPR000577">
    <property type="entry name" value="Carb_kinase_FGGY"/>
</dbReference>
<evidence type="ECO:0000259" key="5">
    <source>
        <dbReference type="Pfam" id="PF00370"/>
    </source>
</evidence>
<keyword evidence="2 4" id="KW-0808">Transferase</keyword>
<feature type="domain" description="Carbohydrate kinase FGGY N-terminal" evidence="5">
    <location>
        <begin position="5"/>
        <end position="244"/>
    </location>
</feature>
<evidence type="ECO:0000259" key="6">
    <source>
        <dbReference type="Pfam" id="PF02782"/>
    </source>
</evidence>
<evidence type="ECO:0000313" key="7">
    <source>
        <dbReference type="EMBL" id="MCR1899395.1"/>
    </source>
</evidence>
<evidence type="ECO:0000256" key="4">
    <source>
        <dbReference type="RuleBase" id="RU003733"/>
    </source>
</evidence>
<dbReference type="Pfam" id="PF02782">
    <property type="entry name" value="FGGY_C"/>
    <property type="match status" value="1"/>
</dbReference>
<name>A0AAE3HF41_9FIRM</name>
<dbReference type="GO" id="GO:0005975">
    <property type="term" value="P:carbohydrate metabolic process"/>
    <property type="evidence" value="ECO:0007669"/>
    <property type="project" value="InterPro"/>
</dbReference>
<feature type="domain" description="Carbohydrate kinase FGGY C-terminal" evidence="6">
    <location>
        <begin position="271"/>
        <end position="451"/>
    </location>
</feature>
<evidence type="ECO:0000256" key="1">
    <source>
        <dbReference type="ARBA" id="ARBA00009156"/>
    </source>
</evidence>
<comment type="similarity">
    <text evidence="1 4">Belongs to the FGGY kinase family.</text>
</comment>
<dbReference type="Gene3D" id="3.30.420.40">
    <property type="match status" value="2"/>
</dbReference>
<dbReference type="PIRSF" id="PIRSF000538">
    <property type="entry name" value="GlpK"/>
    <property type="match status" value="1"/>
</dbReference>
<reference evidence="7" key="1">
    <citation type="submission" date="2022-07" db="EMBL/GenBank/DDBJ databases">
        <title>Enhanced cultured diversity of the mouse gut microbiota enables custom-made synthetic communities.</title>
        <authorList>
            <person name="Afrizal A."/>
        </authorList>
    </citation>
    <scope>NUCLEOTIDE SEQUENCE</scope>
    <source>
        <strain evidence="7">DSM 28593</strain>
    </source>
</reference>
<dbReference type="InterPro" id="IPR043129">
    <property type="entry name" value="ATPase_NBD"/>
</dbReference>
<sequence length="512" mass="56259">MIGLLSIDIGTTNWKVMVFDDQGTVIASVKTPAVISMDRNSLRCYNPKIIWRNIVNLIRQIGESYSLSNIKAISVTSMGESIVPIDVNGKELCDIIPWFDVRSMDEAENIKTILGADRIFSITGLEAGAIFSLPKMLWMRKHNPEIFARTTKWLQMADYINYKLTGKIKTDFTLASRTLAFDINTNSWSTEILKALNVDVSVLPDIVASGSIMGQVTDGAASATGLLAGTPVIMGGHDHAIATISANIFDGNTILDSSGTAEPLLYVSPPNTPILMNNIGQRIGRHPDPSRYILWGGIVSSGICVEWSVERLALCKEWGYDVPAIKFNELLSSCKHIPCGSDGLLFMPYLRGSGTPHWDPRMKGAFLGLTSSHGSMHMMRAVLEGLSYQVKMIVNMHEKLSGTEIKSICCVGGGSKIALWQQIKADVTGKIIKTKNNDEATCQGAAILSSVGIGLFENLEQGAKKFAKDGEIFIPNVDNAGIYDKMYQVFTESYRDLERICYRLDRVSRKDI</sequence>
<dbReference type="PANTHER" id="PTHR43095:SF5">
    <property type="entry name" value="XYLULOSE KINASE"/>
    <property type="match status" value="1"/>
</dbReference>
<dbReference type="PROSITE" id="PS00445">
    <property type="entry name" value="FGGY_KINASES_2"/>
    <property type="match status" value="1"/>
</dbReference>
<organism evidence="7 8">
    <name type="scientific">Irregularibacter muris</name>
    <dbReference type="NCBI Taxonomy" id="1796619"/>
    <lineage>
        <taxon>Bacteria</taxon>
        <taxon>Bacillati</taxon>
        <taxon>Bacillota</taxon>
        <taxon>Clostridia</taxon>
        <taxon>Eubacteriales</taxon>
        <taxon>Eubacteriaceae</taxon>
        <taxon>Irregularibacter</taxon>
    </lineage>
</organism>
<evidence type="ECO:0000313" key="8">
    <source>
        <dbReference type="Proteomes" id="UP001205748"/>
    </source>
</evidence>
<dbReference type="PANTHER" id="PTHR43095">
    <property type="entry name" value="SUGAR KINASE"/>
    <property type="match status" value="1"/>
</dbReference>
<dbReference type="AlphaFoldDB" id="A0AAE3HF41"/>
<keyword evidence="3 4" id="KW-0418">Kinase</keyword>
<proteinExistence type="inferred from homology"/>
<dbReference type="CDD" id="cd07773">
    <property type="entry name" value="ASKHA_NBD_FGGY_FK"/>
    <property type="match status" value="1"/>
</dbReference>
<dbReference type="Pfam" id="PF00370">
    <property type="entry name" value="FGGY_N"/>
    <property type="match status" value="1"/>
</dbReference>
<evidence type="ECO:0000256" key="2">
    <source>
        <dbReference type="ARBA" id="ARBA00022679"/>
    </source>
</evidence>
<dbReference type="EMBL" id="JANKAS010000009">
    <property type="protein sequence ID" value="MCR1899395.1"/>
    <property type="molecule type" value="Genomic_DNA"/>
</dbReference>
<dbReference type="GO" id="GO:0016301">
    <property type="term" value="F:kinase activity"/>
    <property type="evidence" value="ECO:0007669"/>
    <property type="project" value="UniProtKB-KW"/>
</dbReference>
<dbReference type="GO" id="GO:0016773">
    <property type="term" value="F:phosphotransferase activity, alcohol group as acceptor"/>
    <property type="evidence" value="ECO:0007669"/>
    <property type="project" value="InterPro"/>
</dbReference>
<evidence type="ECO:0000256" key="3">
    <source>
        <dbReference type="ARBA" id="ARBA00022777"/>
    </source>
</evidence>
<dbReference type="InterPro" id="IPR018483">
    <property type="entry name" value="Carb_kinase_FGGY_CS"/>
</dbReference>
<comment type="caution">
    <text evidence="7">The sequence shown here is derived from an EMBL/GenBank/DDBJ whole genome shotgun (WGS) entry which is preliminary data.</text>
</comment>
<gene>
    <name evidence="7" type="ORF">NSA47_10410</name>
</gene>
<dbReference type="InterPro" id="IPR018485">
    <property type="entry name" value="FGGY_C"/>
</dbReference>
<dbReference type="RefSeq" id="WP_257531717.1">
    <property type="nucleotide sequence ID" value="NZ_JANKAS010000009.1"/>
</dbReference>
<protein>
    <submittedName>
        <fullName evidence="7">FGGY family carbohydrate kinase</fullName>
    </submittedName>
</protein>
<dbReference type="InterPro" id="IPR018484">
    <property type="entry name" value="FGGY_N"/>
</dbReference>
<dbReference type="InterPro" id="IPR050406">
    <property type="entry name" value="FGGY_Carb_Kinase"/>
</dbReference>
<keyword evidence="8" id="KW-1185">Reference proteome</keyword>
<dbReference type="Proteomes" id="UP001205748">
    <property type="component" value="Unassembled WGS sequence"/>
</dbReference>
<accession>A0AAE3HF41</accession>